<dbReference type="PANTHER" id="PTHR46325">
    <property type="entry name" value="CRIB DOMAIN-CONTAINING PROTEIN RIC8"/>
    <property type="match status" value="1"/>
</dbReference>
<protein>
    <recommendedName>
        <fullName evidence="2">CRIB domain-containing protein</fullName>
    </recommendedName>
</protein>
<evidence type="ECO:0000313" key="3">
    <source>
        <dbReference type="EMBL" id="WOH08593.1"/>
    </source>
</evidence>
<sequence>MSSSSVKGLLKGLRYISHIFENEKKEEMVIGLPTDVKHVAHIGNDGPTSSSSTPSWSPRRRSSSKLGAESPSRATLASPGRTHKSSSSPGREVMDAENPRHYKQAGSESPGRIKQSNLESPRRSSPKFGSESPSRDTFASPKPTRRKKKTASSGEGARSKSKSTELQN</sequence>
<dbReference type="InterPro" id="IPR000095">
    <property type="entry name" value="CRIB_dom"/>
</dbReference>
<reference evidence="3" key="2">
    <citation type="submission" date="2022-03" db="EMBL/GenBank/DDBJ databases">
        <title>Draft title - Genomic analysis of global carrot germplasm unveils the trajectory of domestication and the origin of high carotenoid orange carrot.</title>
        <authorList>
            <person name="Iorizzo M."/>
            <person name="Ellison S."/>
            <person name="Senalik D."/>
            <person name="Macko-Podgorni A."/>
            <person name="Grzebelus D."/>
            <person name="Bostan H."/>
            <person name="Rolling W."/>
            <person name="Curaba J."/>
            <person name="Simon P."/>
        </authorList>
    </citation>
    <scope>NUCLEOTIDE SEQUENCE</scope>
    <source>
        <tissue evidence="3">Leaf</tissue>
    </source>
</reference>
<feature type="domain" description="CRIB" evidence="2">
    <location>
        <begin position="30"/>
        <end position="43"/>
    </location>
</feature>
<organism evidence="3 4">
    <name type="scientific">Daucus carota subsp. sativus</name>
    <name type="common">Carrot</name>
    <dbReference type="NCBI Taxonomy" id="79200"/>
    <lineage>
        <taxon>Eukaryota</taxon>
        <taxon>Viridiplantae</taxon>
        <taxon>Streptophyta</taxon>
        <taxon>Embryophyta</taxon>
        <taxon>Tracheophyta</taxon>
        <taxon>Spermatophyta</taxon>
        <taxon>Magnoliopsida</taxon>
        <taxon>eudicotyledons</taxon>
        <taxon>Gunneridae</taxon>
        <taxon>Pentapetalae</taxon>
        <taxon>asterids</taxon>
        <taxon>campanulids</taxon>
        <taxon>Apiales</taxon>
        <taxon>Apiaceae</taxon>
        <taxon>Apioideae</taxon>
        <taxon>Scandiceae</taxon>
        <taxon>Daucinae</taxon>
        <taxon>Daucus</taxon>
        <taxon>Daucus sect. Daucus</taxon>
    </lineage>
</organism>
<reference evidence="3" key="1">
    <citation type="journal article" date="2016" name="Nat. Genet.">
        <title>A high-quality carrot genome assembly provides new insights into carotenoid accumulation and asterid genome evolution.</title>
        <authorList>
            <person name="Iorizzo M."/>
            <person name="Ellison S."/>
            <person name="Senalik D."/>
            <person name="Zeng P."/>
            <person name="Satapoomin P."/>
            <person name="Huang J."/>
            <person name="Bowman M."/>
            <person name="Iovene M."/>
            <person name="Sanseverino W."/>
            <person name="Cavagnaro P."/>
            <person name="Yildiz M."/>
            <person name="Macko-Podgorni A."/>
            <person name="Moranska E."/>
            <person name="Grzebelus E."/>
            <person name="Grzebelus D."/>
            <person name="Ashrafi H."/>
            <person name="Zheng Z."/>
            <person name="Cheng S."/>
            <person name="Spooner D."/>
            <person name="Van Deynze A."/>
            <person name="Simon P."/>
        </authorList>
    </citation>
    <scope>NUCLEOTIDE SEQUENCE</scope>
    <source>
        <tissue evidence="3">Leaf</tissue>
    </source>
</reference>
<name>A0AAF0XIH1_DAUCS</name>
<accession>A0AAF0XIH1</accession>
<proteinExistence type="predicted"/>
<evidence type="ECO:0000256" key="1">
    <source>
        <dbReference type="SAM" id="MobiDB-lite"/>
    </source>
</evidence>
<evidence type="ECO:0000259" key="2">
    <source>
        <dbReference type="PROSITE" id="PS50108"/>
    </source>
</evidence>
<dbReference type="Proteomes" id="UP000077755">
    <property type="component" value="Chromosome 7"/>
</dbReference>
<dbReference type="AlphaFoldDB" id="A0AAF0XIH1"/>
<feature type="region of interest" description="Disordered" evidence="1">
    <location>
        <begin position="39"/>
        <end position="168"/>
    </location>
</feature>
<keyword evidence="4" id="KW-1185">Reference proteome</keyword>
<evidence type="ECO:0000313" key="4">
    <source>
        <dbReference type="Proteomes" id="UP000077755"/>
    </source>
</evidence>
<dbReference type="EMBL" id="CP093349">
    <property type="protein sequence ID" value="WOH08593.1"/>
    <property type="molecule type" value="Genomic_DNA"/>
</dbReference>
<dbReference type="PROSITE" id="PS50108">
    <property type="entry name" value="CRIB"/>
    <property type="match status" value="1"/>
</dbReference>
<feature type="compositionally biased region" description="Low complexity" evidence="1">
    <location>
        <begin position="47"/>
        <end position="57"/>
    </location>
</feature>
<gene>
    <name evidence="3" type="ORF">DCAR_0728037</name>
</gene>
<dbReference type="PANTHER" id="PTHR46325:SF20">
    <property type="entry name" value="CRIB DOMAIN-CONTAINING PROTEIN RIC10"/>
    <property type="match status" value="1"/>
</dbReference>